<dbReference type="RefSeq" id="WP_227309753.1">
    <property type="nucleotide sequence ID" value="NZ_JAESVA010000011.1"/>
</dbReference>
<dbReference type="Proteomes" id="UP000721844">
    <property type="component" value="Unassembled WGS sequence"/>
</dbReference>
<evidence type="ECO:0000256" key="1">
    <source>
        <dbReference type="ARBA" id="ARBA00022448"/>
    </source>
</evidence>
<organism evidence="5 6">
    <name type="scientific">Acidisoma cellulosilyticum</name>
    <dbReference type="NCBI Taxonomy" id="2802395"/>
    <lineage>
        <taxon>Bacteria</taxon>
        <taxon>Pseudomonadati</taxon>
        <taxon>Pseudomonadota</taxon>
        <taxon>Alphaproteobacteria</taxon>
        <taxon>Acetobacterales</taxon>
        <taxon>Acidocellaceae</taxon>
        <taxon>Acidisoma</taxon>
    </lineage>
</organism>
<evidence type="ECO:0000256" key="2">
    <source>
        <dbReference type="ARBA" id="ARBA00022741"/>
    </source>
</evidence>
<dbReference type="InterPro" id="IPR003439">
    <property type="entry name" value="ABC_transporter-like_ATP-bd"/>
</dbReference>
<gene>
    <name evidence="5" type="ORF">ACELLULO517_22800</name>
</gene>
<evidence type="ECO:0000313" key="6">
    <source>
        <dbReference type="Proteomes" id="UP000721844"/>
    </source>
</evidence>
<evidence type="ECO:0000256" key="3">
    <source>
        <dbReference type="ARBA" id="ARBA00022840"/>
    </source>
</evidence>
<dbReference type="Gene3D" id="3.40.50.300">
    <property type="entry name" value="P-loop containing nucleotide triphosphate hydrolases"/>
    <property type="match status" value="1"/>
</dbReference>
<evidence type="ECO:0000313" key="5">
    <source>
        <dbReference type="EMBL" id="MCB8883096.1"/>
    </source>
</evidence>
<dbReference type="PROSITE" id="PS50893">
    <property type="entry name" value="ABC_TRANSPORTER_2"/>
    <property type="match status" value="1"/>
</dbReference>
<keyword evidence="1" id="KW-0813">Transport</keyword>
<evidence type="ECO:0000259" key="4">
    <source>
        <dbReference type="PROSITE" id="PS50893"/>
    </source>
</evidence>
<keyword evidence="2" id="KW-0547">Nucleotide-binding</keyword>
<dbReference type="PROSITE" id="PS00211">
    <property type="entry name" value="ABC_TRANSPORTER_1"/>
    <property type="match status" value="1"/>
</dbReference>
<proteinExistence type="predicted"/>
<dbReference type="AlphaFoldDB" id="A0A964E617"/>
<dbReference type="InterPro" id="IPR017871">
    <property type="entry name" value="ABC_transporter-like_CS"/>
</dbReference>
<reference evidence="5 6" key="1">
    <citation type="journal article" date="2021" name="Microorganisms">
        <title>Acidisoma silvae sp. nov. and Acidisomacellulosilytica sp. nov., Two Acidophilic Bacteria Isolated from Decaying Wood, Hydrolyzing Cellulose and Producing Poly-3-hydroxybutyrate.</title>
        <authorList>
            <person name="Mieszkin S."/>
            <person name="Pouder E."/>
            <person name="Uroz S."/>
            <person name="Simon-Colin C."/>
            <person name="Alain K."/>
        </authorList>
    </citation>
    <scope>NUCLEOTIDE SEQUENCE [LARGE SCALE GENOMIC DNA]</scope>
    <source>
        <strain evidence="5 6">HW T5.17</strain>
    </source>
</reference>
<dbReference type="CDD" id="cd03219">
    <property type="entry name" value="ABC_Mj1267_LivG_branched"/>
    <property type="match status" value="1"/>
</dbReference>
<dbReference type="GO" id="GO:0016887">
    <property type="term" value="F:ATP hydrolysis activity"/>
    <property type="evidence" value="ECO:0007669"/>
    <property type="project" value="InterPro"/>
</dbReference>
<dbReference type="EMBL" id="JAESVA010000011">
    <property type="protein sequence ID" value="MCB8883096.1"/>
    <property type="molecule type" value="Genomic_DNA"/>
</dbReference>
<dbReference type="SUPFAM" id="SSF52540">
    <property type="entry name" value="P-loop containing nucleoside triphosphate hydrolases"/>
    <property type="match status" value="1"/>
</dbReference>
<dbReference type="Pfam" id="PF00005">
    <property type="entry name" value="ABC_tran"/>
    <property type="match status" value="1"/>
</dbReference>
<sequence length="245" mass="26473">MSKRFGGLQALNDCTFSIDSGKIICLVGPNGAGKTTIFNAITGFLKLDQGSVFFRGNGLTGIGPQKIVRAGIARTFQNLRLFGDLTALENVASAVPNQFGEEPLGALFRPIHTARSQRKTRETARGILEEVGLADQAEAFVRNLSYGEQKLLCIARVLATGAELLLLDEPTSGLSGDALEKVMVLLRRLRDEGRSQLVVEHNTRVVQQIADEVLFLHQGHLMAQGTPEAIMADPKLAEIYFGGAL</sequence>
<dbReference type="InterPro" id="IPR051120">
    <property type="entry name" value="ABC_AA/LPS_Transport"/>
</dbReference>
<dbReference type="InterPro" id="IPR003593">
    <property type="entry name" value="AAA+_ATPase"/>
</dbReference>
<protein>
    <submittedName>
        <fullName evidence="5">ABC transporter ATP-binding protein</fullName>
    </submittedName>
</protein>
<keyword evidence="6" id="KW-1185">Reference proteome</keyword>
<dbReference type="InterPro" id="IPR027417">
    <property type="entry name" value="P-loop_NTPase"/>
</dbReference>
<dbReference type="SMART" id="SM00382">
    <property type="entry name" value="AAA"/>
    <property type="match status" value="1"/>
</dbReference>
<comment type="caution">
    <text evidence="5">The sequence shown here is derived from an EMBL/GenBank/DDBJ whole genome shotgun (WGS) entry which is preliminary data.</text>
</comment>
<dbReference type="GO" id="GO:0005886">
    <property type="term" value="C:plasma membrane"/>
    <property type="evidence" value="ECO:0007669"/>
    <property type="project" value="TreeGrafter"/>
</dbReference>
<dbReference type="GO" id="GO:0005524">
    <property type="term" value="F:ATP binding"/>
    <property type="evidence" value="ECO:0007669"/>
    <property type="project" value="UniProtKB-KW"/>
</dbReference>
<dbReference type="PANTHER" id="PTHR45772">
    <property type="entry name" value="CONSERVED COMPONENT OF ABC TRANSPORTER FOR NATURAL AMINO ACIDS-RELATED"/>
    <property type="match status" value="1"/>
</dbReference>
<feature type="domain" description="ABC transporter" evidence="4">
    <location>
        <begin position="1"/>
        <end position="243"/>
    </location>
</feature>
<name>A0A964E617_9PROT</name>
<keyword evidence="3 5" id="KW-0067">ATP-binding</keyword>
<accession>A0A964E617</accession>